<evidence type="ECO:0000313" key="4">
    <source>
        <dbReference type="EMBL" id="CDZ78524.1"/>
    </source>
</evidence>
<proteinExistence type="predicted"/>
<feature type="transmembrane region" description="Helical" evidence="1">
    <location>
        <begin position="153"/>
        <end position="178"/>
    </location>
</feature>
<feature type="transmembrane region" description="Helical" evidence="1">
    <location>
        <begin position="58"/>
        <end position="87"/>
    </location>
</feature>
<evidence type="ECO:0000313" key="5">
    <source>
        <dbReference type="Proteomes" id="UP000044071"/>
    </source>
</evidence>
<feature type="transmembrane region" description="Helical" evidence="1">
    <location>
        <begin position="20"/>
        <end position="38"/>
    </location>
</feature>
<dbReference type="PANTHER" id="PTHR43751:SF3">
    <property type="entry name" value="SULFATASE N-TERMINAL DOMAIN-CONTAINING PROTEIN"/>
    <property type="match status" value="1"/>
</dbReference>
<keyword evidence="1" id="KW-1133">Transmembrane helix</keyword>
<dbReference type="OrthoDB" id="9803751at2"/>
<dbReference type="CDD" id="cd16148">
    <property type="entry name" value="sulfatase_like"/>
    <property type="match status" value="1"/>
</dbReference>
<dbReference type="PIRSF" id="PIRSF004950">
    <property type="entry name" value="Mmb_sulf_HI0842"/>
    <property type="match status" value="1"/>
</dbReference>
<keyword evidence="1" id="KW-0812">Transmembrane</keyword>
<dbReference type="SUPFAM" id="SSF53649">
    <property type="entry name" value="Alkaline phosphatase-like"/>
    <property type="match status" value="1"/>
</dbReference>
<dbReference type="InterPro" id="IPR024588">
    <property type="entry name" value="YejM_N"/>
</dbReference>
<gene>
    <name evidence="4" type="primary">yejM_3</name>
    <name evidence="4" type="ORF">BN59_02834</name>
</gene>
<dbReference type="InterPro" id="IPR017850">
    <property type="entry name" value="Alkaline_phosphatase_core_sf"/>
</dbReference>
<keyword evidence="5" id="KW-1185">Reference proteome</keyword>
<dbReference type="PANTHER" id="PTHR43751">
    <property type="entry name" value="SULFATASE"/>
    <property type="match status" value="1"/>
</dbReference>
<feature type="transmembrane region" description="Helical" evidence="1">
    <location>
        <begin position="99"/>
        <end position="117"/>
    </location>
</feature>
<dbReference type="Gene3D" id="3.40.720.10">
    <property type="entry name" value="Alkaline Phosphatase, subunit A"/>
    <property type="match status" value="1"/>
</dbReference>
<feature type="transmembrane region" description="Helical" evidence="1">
    <location>
        <begin position="190"/>
        <end position="212"/>
    </location>
</feature>
<dbReference type="Pfam" id="PF11893">
    <property type="entry name" value="DUF3413"/>
    <property type="match status" value="1"/>
</dbReference>
<dbReference type="InterPro" id="IPR000917">
    <property type="entry name" value="Sulfatase_N"/>
</dbReference>
<evidence type="ECO:0000259" key="2">
    <source>
        <dbReference type="Pfam" id="PF00884"/>
    </source>
</evidence>
<dbReference type="eggNOG" id="COG3083">
    <property type="taxonomic scope" value="Bacteria"/>
</dbReference>
<dbReference type="AlphaFoldDB" id="A0A078L339"/>
<protein>
    <submittedName>
        <fullName evidence="4">Inner membrane protein YejM</fullName>
    </submittedName>
</protein>
<evidence type="ECO:0000259" key="3">
    <source>
        <dbReference type="Pfam" id="PF11893"/>
    </source>
</evidence>
<dbReference type="EMBL" id="CCSB01000003">
    <property type="protein sequence ID" value="CDZ78524.1"/>
    <property type="molecule type" value="Genomic_DNA"/>
</dbReference>
<dbReference type="InterPro" id="IPR012159">
    <property type="entry name" value="YejM-like"/>
</dbReference>
<sequence>MKLFMRYLTKERTMVCRFIIWFFLTNSLLFWLFGFQYINNIFSSPTLFSNYTSNYSGVIGRIFVVFFWINNYLSFMLFLAFVPAIFLLILSCFLSKKQLFWMLCVLFSTANLVLLIVDTRVYLMFKFHLNLTIFSMFFHGDWRNFFDFSTLELVFFALLVFAILGLEIFIAFLVWNKVILKERLKVEKTIFVLWLGSCLFTYFTLMLSVSSLSNLFTQQTSNIPLFYQVFVHLIPNKNANELLKRLSETNYSQRLFSNDKMQYPLHPMQCAKPDKPLNLILIMVDSLRYDSLEYMPKVRRFAEQSWQFKNHLSGGNATQPGVFSIFYSIPGSYWTAALKQNVPPVLTNLLIQFNYSIQIFWSNTLYNPPFNKTVFSGLKNLEIDGSKQKDVGARDRDITKKATEFLRTNKDERQFFLYLFYDAPHGFCAKQKYSGPYQPTMKNCSRLSFMNNFNAEHLYNRYLNAVDFDDNEIGKVLKVIEQQGYLENSIVIFTSDHGQEFDDNKQDFWGHGGNFTRAQIQVPLLIHWPGQPPREINYLTTSYDLLPTLAKRLFACANPNGDYSIGQDLFDKTGPQSFIISGSYMNMGIVEADRLTTLQTSGNFDITTIHADPLPLATPRMGVLKQALDLMRKYYAKRAGERIRQ</sequence>
<accession>A0A078L339</accession>
<name>A0A078L339_9GAMM</name>
<keyword evidence="1" id="KW-0472">Membrane</keyword>
<dbReference type="InterPro" id="IPR052701">
    <property type="entry name" value="GAG_Ulvan_Degrading_Sulfatases"/>
</dbReference>
<feature type="domain" description="Sulfatase N-terminal" evidence="2">
    <location>
        <begin position="278"/>
        <end position="551"/>
    </location>
</feature>
<dbReference type="Pfam" id="PF00884">
    <property type="entry name" value="Sulfatase"/>
    <property type="match status" value="1"/>
</dbReference>
<feature type="domain" description="Inner membrane protein YejM N-terminal" evidence="3">
    <location>
        <begin position="11"/>
        <end position="270"/>
    </location>
</feature>
<dbReference type="STRING" id="1034943.BN59_02834"/>
<organism evidence="4 5">
    <name type="scientific">Legionella massiliensis</name>
    <dbReference type="NCBI Taxonomy" id="1034943"/>
    <lineage>
        <taxon>Bacteria</taxon>
        <taxon>Pseudomonadati</taxon>
        <taxon>Pseudomonadota</taxon>
        <taxon>Gammaproteobacteria</taxon>
        <taxon>Legionellales</taxon>
        <taxon>Legionellaceae</taxon>
        <taxon>Legionella</taxon>
    </lineage>
</organism>
<evidence type="ECO:0000256" key="1">
    <source>
        <dbReference type="SAM" id="Phobius"/>
    </source>
</evidence>
<reference evidence="4 5" key="1">
    <citation type="submission" date="2014-06" db="EMBL/GenBank/DDBJ databases">
        <authorList>
            <person name="Urmite Genomes Urmite Genomes"/>
        </authorList>
    </citation>
    <scope>NUCLEOTIDE SEQUENCE [LARGE SCALE GENOMIC DNA]</scope>
</reference>
<dbReference type="Proteomes" id="UP000044071">
    <property type="component" value="Unassembled WGS sequence"/>
</dbReference>